<keyword evidence="1" id="KW-1133">Transmembrane helix</keyword>
<evidence type="ECO:0000259" key="2">
    <source>
        <dbReference type="Pfam" id="PF20152"/>
    </source>
</evidence>
<name>K5VNM5_PHACS</name>
<feature type="transmembrane region" description="Helical" evidence="1">
    <location>
        <begin position="163"/>
        <end position="188"/>
    </location>
</feature>
<feature type="transmembrane region" description="Helical" evidence="1">
    <location>
        <begin position="99"/>
        <end position="118"/>
    </location>
</feature>
<dbReference type="Proteomes" id="UP000008370">
    <property type="component" value="Unassembled WGS sequence"/>
</dbReference>
<feature type="transmembrane region" description="Helical" evidence="1">
    <location>
        <begin position="125"/>
        <end position="147"/>
    </location>
</feature>
<dbReference type="PANTHER" id="PTHR40465">
    <property type="entry name" value="CHROMOSOME 1, WHOLE GENOME SHOTGUN SEQUENCE"/>
    <property type="match status" value="1"/>
</dbReference>
<evidence type="ECO:0000313" key="4">
    <source>
        <dbReference type="Proteomes" id="UP000008370"/>
    </source>
</evidence>
<dbReference type="InParanoid" id="K5VNM5"/>
<reference evidence="3 4" key="1">
    <citation type="journal article" date="2012" name="BMC Genomics">
        <title>Comparative genomics of the white-rot fungi, Phanerochaete carnosa and P. chrysosporium, to elucidate the genetic basis of the distinct wood types they colonize.</title>
        <authorList>
            <person name="Suzuki H."/>
            <person name="MacDonald J."/>
            <person name="Syed K."/>
            <person name="Salamov A."/>
            <person name="Hori C."/>
            <person name="Aerts A."/>
            <person name="Henrissat B."/>
            <person name="Wiebenga A."/>
            <person name="vanKuyk P.A."/>
            <person name="Barry K."/>
            <person name="Lindquist E."/>
            <person name="LaButti K."/>
            <person name="Lapidus A."/>
            <person name="Lucas S."/>
            <person name="Coutinho P."/>
            <person name="Gong Y."/>
            <person name="Samejima M."/>
            <person name="Mahadevan R."/>
            <person name="Abou-Zaid M."/>
            <person name="de Vries R.P."/>
            <person name="Igarashi K."/>
            <person name="Yadav J.S."/>
            <person name="Grigoriev I.V."/>
            <person name="Master E.R."/>
        </authorList>
    </citation>
    <scope>NUCLEOTIDE SEQUENCE [LARGE SCALE GENOMIC DNA]</scope>
    <source>
        <strain evidence="3 4">HHB-10118-sp</strain>
    </source>
</reference>
<evidence type="ECO:0000256" key="1">
    <source>
        <dbReference type="SAM" id="Phobius"/>
    </source>
</evidence>
<feature type="domain" description="DUF6534" evidence="2">
    <location>
        <begin position="173"/>
        <end position="258"/>
    </location>
</feature>
<gene>
    <name evidence="3" type="ORF">PHACADRAFT_210799</name>
</gene>
<keyword evidence="1" id="KW-0812">Transmembrane</keyword>
<keyword evidence="4" id="KW-1185">Reference proteome</keyword>
<dbReference type="HOGENOM" id="CLU_046025_5_4_1"/>
<dbReference type="KEGG" id="pco:PHACADRAFT_210799"/>
<dbReference type="RefSeq" id="XP_007397781.1">
    <property type="nucleotide sequence ID" value="XM_007397719.1"/>
</dbReference>
<dbReference type="GeneID" id="18913021"/>
<feature type="transmembrane region" description="Helical" evidence="1">
    <location>
        <begin position="55"/>
        <end position="79"/>
    </location>
</feature>
<keyword evidence="1" id="KW-0472">Membrane</keyword>
<dbReference type="EMBL" id="JH930474">
    <property type="protein sequence ID" value="EKM53078.1"/>
    <property type="molecule type" value="Genomic_DNA"/>
</dbReference>
<proteinExistence type="predicted"/>
<accession>K5VNM5</accession>
<dbReference type="Pfam" id="PF20152">
    <property type="entry name" value="DUF6534"/>
    <property type="match status" value="1"/>
</dbReference>
<feature type="transmembrane region" description="Helical" evidence="1">
    <location>
        <begin position="200"/>
        <end position="227"/>
    </location>
</feature>
<dbReference type="OrthoDB" id="2749860at2759"/>
<feature type="transmembrane region" description="Helical" evidence="1">
    <location>
        <begin position="20"/>
        <end position="43"/>
    </location>
</feature>
<dbReference type="InterPro" id="IPR045339">
    <property type="entry name" value="DUF6534"/>
</dbReference>
<dbReference type="PANTHER" id="PTHR40465:SF1">
    <property type="entry name" value="DUF6534 DOMAIN-CONTAINING PROTEIN"/>
    <property type="match status" value="1"/>
</dbReference>
<sequence length="328" mass="36058">MPSPPLLQSVPLHLDSTLGALIIAEILVAVLYGIASVQVYVYLHHSPRDSSFMKGTIFFLWILGSLHLVFTTHGVYHYAVTSFMNPLALTQCPSVHADMFSGDPIEVTVTLIFAYKIYRLGGSIWPLVLIIPPQLLSWVASIAVAVLELKFPSYHELEQRFAWVWYTVFGLQAFSDCAIAATLCTILIRRRTGFKRTDSIIRTLILYSISTCALTSSVSIASVISYTAMPHNFIFIGLGVLLPMLMSNSLLALLNSRDTLRDMHAGQVASVHFSRLAGALNDSTSLDGRRAAHVRAEGVKEQEIIIIGARIPEASFGLESQVSRGHVT</sequence>
<evidence type="ECO:0000313" key="3">
    <source>
        <dbReference type="EMBL" id="EKM53078.1"/>
    </source>
</evidence>
<organism evidence="3 4">
    <name type="scientific">Phanerochaete carnosa (strain HHB-10118-sp)</name>
    <name type="common">White-rot fungus</name>
    <name type="synonym">Peniophora carnosa</name>
    <dbReference type="NCBI Taxonomy" id="650164"/>
    <lineage>
        <taxon>Eukaryota</taxon>
        <taxon>Fungi</taxon>
        <taxon>Dikarya</taxon>
        <taxon>Basidiomycota</taxon>
        <taxon>Agaricomycotina</taxon>
        <taxon>Agaricomycetes</taxon>
        <taxon>Polyporales</taxon>
        <taxon>Phanerochaetaceae</taxon>
        <taxon>Phanerochaete</taxon>
    </lineage>
</organism>
<protein>
    <recommendedName>
        <fullName evidence="2">DUF6534 domain-containing protein</fullName>
    </recommendedName>
</protein>
<dbReference type="AlphaFoldDB" id="K5VNM5"/>
<feature type="transmembrane region" description="Helical" evidence="1">
    <location>
        <begin position="233"/>
        <end position="254"/>
    </location>
</feature>